<evidence type="ECO:0000313" key="1">
    <source>
        <dbReference type="EMBL" id="KAG0415753.1"/>
    </source>
</evidence>
<accession>A0AC60P8G1</accession>
<protein>
    <submittedName>
        <fullName evidence="1">Uncharacterized protein</fullName>
    </submittedName>
</protein>
<sequence>MSEEDDEAEAAKLDSLTTQFNTEASGLRTSLTESEQAILSMKVLQARSQDEASSLGRKLRTSEEERDALRKANADLRAFATTGSQQLQDMRRQLDAVSQQRDSIGQEARSLQKAAEALQLQNQLLRSSLETSEAGKAAAEASCMEATRSIRALREQLQEALLARKDAESSLQMLRRDCADLRAQNKSGGASLESTRAELAEALVRCDRLDDKNQALRDLVGDLEVQLKSLEHLKKRAEDDYYNAVRESQSEASKLREENGRLALEVERLKTEAEEAAKRASDDSEQRKKELLQESRLHVARCDAITAR</sequence>
<dbReference type="EMBL" id="JABSTQ010011036">
    <property type="protein sequence ID" value="KAG0415753.1"/>
    <property type="molecule type" value="Genomic_DNA"/>
</dbReference>
<dbReference type="Proteomes" id="UP000805193">
    <property type="component" value="Unassembled WGS sequence"/>
</dbReference>
<proteinExistence type="predicted"/>
<keyword evidence="2" id="KW-1185">Reference proteome</keyword>
<gene>
    <name evidence="1" type="ORF">HPB47_007102</name>
</gene>
<comment type="caution">
    <text evidence="1">The sequence shown here is derived from an EMBL/GenBank/DDBJ whole genome shotgun (WGS) entry which is preliminary data.</text>
</comment>
<name>A0AC60P8G1_IXOPE</name>
<organism evidence="1 2">
    <name type="scientific">Ixodes persulcatus</name>
    <name type="common">Taiga tick</name>
    <dbReference type="NCBI Taxonomy" id="34615"/>
    <lineage>
        <taxon>Eukaryota</taxon>
        <taxon>Metazoa</taxon>
        <taxon>Ecdysozoa</taxon>
        <taxon>Arthropoda</taxon>
        <taxon>Chelicerata</taxon>
        <taxon>Arachnida</taxon>
        <taxon>Acari</taxon>
        <taxon>Parasitiformes</taxon>
        <taxon>Ixodida</taxon>
        <taxon>Ixodoidea</taxon>
        <taxon>Ixodidae</taxon>
        <taxon>Ixodinae</taxon>
        <taxon>Ixodes</taxon>
    </lineage>
</organism>
<evidence type="ECO:0000313" key="2">
    <source>
        <dbReference type="Proteomes" id="UP000805193"/>
    </source>
</evidence>
<reference evidence="1 2" key="1">
    <citation type="journal article" date="2020" name="Cell">
        <title>Large-Scale Comparative Analyses of Tick Genomes Elucidate Their Genetic Diversity and Vector Capacities.</title>
        <authorList>
            <consortium name="Tick Genome and Microbiome Consortium (TIGMIC)"/>
            <person name="Jia N."/>
            <person name="Wang J."/>
            <person name="Shi W."/>
            <person name="Du L."/>
            <person name="Sun Y."/>
            <person name="Zhan W."/>
            <person name="Jiang J.F."/>
            <person name="Wang Q."/>
            <person name="Zhang B."/>
            <person name="Ji P."/>
            <person name="Bell-Sakyi L."/>
            <person name="Cui X.M."/>
            <person name="Yuan T.T."/>
            <person name="Jiang B.G."/>
            <person name="Yang W.F."/>
            <person name="Lam T.T."/>
            <person name="Chang Q.C."/>
            <person name="Ding S.J."/>
            <person name="Wang X.J."/>
            <person name="Zhu J.G."/>
            <person name="Ruan X.D."/>
            <person name="Zhao L."/>
            <person name="Wei J.T."/>
            <person name="Ye R.Z."/>
            <person name="Que T.C."/>
            <person name="Du C.H."/>
            <person name="Zhou Y.H."/>
            <person name="Cheng J.X."/>
            <person name="Dai P.F."/>
            <person name="Guo W.B."/>
            <person name="Han X.H."/>
            <person name="Huang E.J."/>
            <person name="Li L.F."/>
            <person name="Wei W."/>
            <person name="Gao Y.C."/>
            <person name="Liu J.Z."/>
            <person name="Shao H.Z."/>
            <person name="Wang X."/>
            <person name="Wang C.C."/>
            <person name="Yang T.C."/>
            <person name="Huo Q.B."/>
            <person name="Li W."/>
            <person name="Chen H.Y."/>
            <person name="Chen S.E."/>
            <person name="Zhou L.G."/>
            <person name="Ni X.B."/>
            <person name="Tian J.H."/>
            <person name="Sheng Y."/>
            <person name="Liu T."/>
            <person name="Pan Y.S."/>
            <person name="Xia L.Y."/>
            <person name="Li J."/>
            <person name="Zhao F."/>
            <person name="Cao W.C."/>
        </authorList>
    </citation>
    <scope>NUCLEOTIDE SEQUENCE [LARGE SCALE GENOMIC DNA]</scope>
    <source>
        <strain evidence="1">Iper-2018</strain>
    </source>
</reference>